<evidence type="ECO:0000313" key="1">
    <source>
        <dbReference type="EMBL" id="OGE49713.1"/>
    </source>
</evidence>
<dbReference type="EMBL" id="LXJU01000020">
    <property type="protein sequence ID" value="OGE49713.1"/>
    <property type="molecule type" value="Genomic_DNA"/>
</dbReference>
<dbReference type="Gene3D" id="3.50.50.60">
    <property type="entry name" value="FAD/NAD(P)-binding domain"/>
    <property type="match status" value="1"/>
</dbReference>
<accession>A0A1F5L908</accession>
<evidence type="ECO:0008006" key="3">
    <source>
        <dbReference type="Google" id="ProtNLM"/>
    </source>
</evidence>
<organism evidence="1 2">
    <name type="scientific">Penicillium arizonense</name>
    <dbReference type="NCBI Taxonomy" id="1835702"/>
    <lineage>
        <taxon>Eukaryota</taxon>
        <taxon>Fungi</taxon>
        <taxon>Dikarya</taxon>
        <taxon>Ascomycota</taxon>
        <taxon>Pezizomycotina</taxon>
        <taxon>Eurotiomycetes</taxon>
        <taxon>Eurotiomycetidae</taxon>
        <taxon>Eurotiales</taxon>
        <taxon>Aspergillaceae</taxon>
        <taxon>Penicillium</taxon>
    </lineage>
</organism>
<keyword evidence="2" id="KW-1185">Reference proteome</keyword>
<sequence>MPSASKSPCYAALCLICRTTCNTTTGEQVGHIEESSQPRTRLIHRAHLQHSIQEPVAKKYLHLQKHLALIYRNATLAQTSRHTLCILRTALHSADIIIGCDGIKSGSGRVVYRGFVEYTDLPEDTVNLFCNLMKFRGPKRHLLCLPIGNPATQTDLVWFMSESLDSWDSENWMSRSEIGSLYEHVLDRCPQVQDIIKGLYKGSLDGRLMKQALYVWDPVEKWFEMRGQDIYTTLRCPFLALFCRGPRTPWDDQPFPAF</sequence>
<dbReference type="STRING" id="1835702.A0A1F5L908"/>
<protein>
    <recommendedName>
        <fullName evidence="3">FAD-binding domain-containing protein</fullName>
    </recommendedName>
</protein>
<comment type="caution">
    <text evidence="1">The sequence shown here is derived from an EMBL/GenBank/DDBJ whole genome shotgun (WGS) entry which is preliminary data.</text>
</comment>
<proteinExistence type="predicted"/>
<dbReference type="GeneID" id="34579674"/>
<reference evidence="1 2" key="1">
    <citation type="journal article" date="2016" name="Sci. Rep.">
        <title>Penicillium arizonense, a new, genome sequenced fungal species, reveals a high chemical diversity in secreted metabolites.</title>
        <authorList>
            <person name="Grijseels S."/>
            <person name="Nielsen J.C."/>
            <person name="Randelovic M."/>
            <person name="Nielsen J."/>
            <person name="Nielsen K.F."/>
            <person name="Workman M."/>
            <person name="Frisvad J.C."/>
        </authorList>
    </citation>
    <scope>NUCLEOTIDE SEQUENCE [LARGE SCALE GENOMIC DNA]</scope>
    <source>
        <strain evidence="1 2">CBS 141311</strain>
    </source>
</reference>
<name>A0A1F5L908_PENAI</name>
<dbReference type="InterPro" id="IPR036188">
    <property type="entry name" value="FAD/NAD-bd_sf"/>
</dbReference>
<evidence type="ECO:0000313" key="2">
    <source>
        <dbReference type="Proteomes" id="UP000177622"/>
    </source>
</evidence>
<dbReference type="AlphaFoldDB" id="A0A1F5L908"/>
<gene>
    <name evidence="1" type="ORF">PENARI_c020G01452</name>
</gene>
<dbReference type="Proteomes" id="UP000177622">
    <property type="component" value="Unassembled WGS sequence"/>
</dbReference>
<dbReference type="SUPFAM" id="SSF54373">
    <property type="entry name" value="FAD-linked reductases, C-terminal domain"/>
    <property type="match status" value="1"/>
</dbReference>
<dbReference type="OrthoDB" id="5428495at2759"/>
<dbReference type="RefSeq" id="XP_022485164.1">
    <property type="nucleotide sequence ID" value="XM_022634940.1"/>
</dbReference>